<evidence type="ECO:0000256" key="1">
    <source>
        <dbReference type="ARBA" id="ARBA00022729"/>
    </source>
</evidence>
<evidence type="ECO:0000256" key="3">
    <source>
        <dbReference type="SAM" id="MobiDB-lite"/>
    </source>
</evidence>
<keyword evidence="2" id="KW-1015">Disulfide bond</keyword>
<gene>
    <name evidence="5" type="ORF">ACFQ1S_01860</name>
</gene>
<dbReference type="PANTHER" id="PTHR46943:SF1">
    <property type="entry name" value="PENTRAXIN-RELATED PROTEIN PTX3"/>
    <property type="match status" value="1"/>
</dbReference>
<feature type="compositionally biased region" description="Polar residues" evidence="3">
    <location>
        <begin position="7"/>
        <end position="20"/>
    </location>
</feature>
<accession>A0ABW3M4X5</accession>
<evidence type="ECO:0000313" key="6">
    <source>
        <dbReference type="Proteomes" id="UP001597045"/>
    </source>
</evidence>
<evidence type="ECO:0000259" key="4">
    <source>
        <dbReference type="SMART" id="SM00560"/>
    </source>
</evidence>
<dbReference type="InterPro" id="IPR013320">
    <property type="entry name" value="ConA-like_dom_sf"/>
</dbReference>
<evidence type="ECO:0000256" key="2">
    <source>
        <dbReference type="ARBA" id="ARBA00023157"/>
    </source>
</evidence>
<comment type="caution">
    <text evidence="5">The sequence shown here is derived from an EMBL/GenBank/DDBJ whole genome shotgun (WGS) entry which is preliminary data.</text>
</comment>
<keyword evidence="1" id="KW-0732">Signal</keyword>
<feature type="region of interest" description="Disordered" evidence="3">
    <location>
        <begin position="1"/>
        <end position="22"/>
    </location>
</feature>
<proteinExistence type="predicted"/>
<dbReference type="InterPro" id="IPR006558">
    <property type="entry name" value="LamG-like"/>
</dbReference>
<dbReference type="InterPro" id="IPR042837">
    <property type="entry name" value="PTX3"/>
</dbReference>
<name>A0ABW3M4X5_9PSEU</name>
<reference evidence="6" key="1">
    <citation type="journal article" date="2019" name="Int. J. Syst. Evol. Microbiol.">
        <title>The Global Catalogue of Microorganisms (GCM) 10K type strain sequencing project: providing services to taxonomists for standard genome sequencing and annotation.</title>
        <authorList>
            <consortium name="The Broad Institute Genomics Platform"/>
            <consortium name="The Broad Institute Genome Sequencing Center for Infectious Disease"/>
            <person name="Wu L."/>
            <person name="Ma J."/>
        </authorList>
    </citation>
    <scope>NUCLEOTIDE SEQUENCE [LARGE SCALE GENOMIC DNA]</scope>
    <source>
        <strain evidence="6">JCM 31486</strain>
    </source>
</reference>
<evidence type="ECO:0000313" key="5">
    <source>
        <dbReference type="EMBL" id="MFD1044424.1"/>
    </source>
</evidence>
<dbReference type="PANTHER" id="PTHR46943">
    <property type="entry name" value="PENTRAXIN-RELATED PROTEIN PTX3"/>
    <property type="match status" value="1"/>
</dbReference>
<protein>
    <submittedName>
        <fullName evidence="5">LamG-like jellyroll fold domain-containing protein</fullName>
    </submittedName>
</protein>
<dbReference type="EMBL" id="JBHTIS010000052">
    <property type="protein sequence ID" value="MFD1044424.1"/>
    <property type="molecule type" value="Genomic_DNA"/>
</dbReference>
<feature type="domain" description="LamG-like jellyroll fold" evidence="4">
    <location>
        <begin position="67"/>
        <end position="211"/>
    </location>
</feature>
<organism evidence="5 6">
    <name type="scientific">Kibdelosporangium lantanae</name>
    <dbReference type="NCBI Taxonomy" id="1497396"/>
    <lineage>
        <taxon>Bacteria</taxon>
        <taxon>Bacillati</taxon>
        <taxon>Actinomycetota</taxon>
        <taxon>Actinomycetes</taxon>
        <taxon>Pseudonocardiales</taxon>
        <taxon>Pseudonocardiaceae</taxon>
        <taxon>Kibdelosporangium</taxon>
    </lineage>
</organism>
<dbReference type="Pfam" id="PF13385">
    <property type="entry name" value="Laminin_G_3"/>
    <property type="match status" value="2"/>
</dbReference>
<dbReference type="SMART" id="SM00560">
    <property type="entry name" value="LamGL"/>
    <property type="match status" value="1"/>
</dbReference>
<sequence>MDDDTTDATGNENTLRTVGASTFAPGYSDSAATSATEHQVGQGVGQGVALNRAGYAQTDMPLLDTTASYTVSAWVKLADTTGVAGNYAVAGQDGAHGTPFQLRYSVDAKRWQLGLSVADTDNANYLWATSTSVPQAGVWTHLTGVYDPTAAKASLYVNGVLESQVAVPASSVWQAYGKFSVGRAFLVGDVTELFNGTIDQVQVWNRALPAAEVAELANSPVLRANYQLNGNTNDGVTGATASTAGGVAMVDNVARFDSTATGEITGPRPQDFRGDRSFTVEAWVLHRWTAADTQNATRPDNPTGADIYARAAISMDAQVYEPFMFGYRGNPDGQGGWHGQWSWTMVRETTGNQQVGGWTVATPGTADNGVWTHIAGTYDATTGTMCLYATTDTRRMQPSCTDTVKGWNGDELANLFIGHGRFATDRNYWYGDLRGVRVYSGVLDQLQINRDTDRDHP</sequence>
<dbReference type="Gene3D" id="2.60.120.200">
    <property type="match status" value="2"/>
</dbReference>
<keyword evidence="6" id="KW-1185">Reference proteome</keyword>
<dbReference type="SUPFAM" id="SSF49899">
    <property type="entry name" value="Concanavalin A-like lectins/glucanases"/>
    <property type="match status" value="2"/>
</dbReference>
<dbReference type="Proteomes" id="UP001597045">
    <property type="component" value="Unassembled WGS sequence"/>
</dbReference>